<name>A0AAV8YXM6_9CUCU</name>
<evidence type="ECO:0000313" key="2">
    <source>
        <dbReference type="Proteomes" id="UP001162156"/>
    </source>
</evidence>
<sequence length="128" mass="13840">MMPSDGGGVEASARPMSISLSMNEYVLLFTCVLFILLCLKQLEELPATCSAVIQVSSEVDILLYEAGSELTAFSGSLIIVLHDEIGIDPSVRPISIWLSINEGVLFIWLDALCSSNDDSTKLIGTISW</sequence>
<accession>A0AAV8YXM6</accession>
<comment type="caution">
    <text evidence="1">The sequence shown here is derived from an EMBL/GenBank/DDBJ whole genome shotgun (WGS) entry which is preliminary data.</text>
</comment>
<organism evidence="1 2">
    <name type="scientific">Rhamnusium bicolor</name>
    <dbReference type="NCBI Taxonomy" id="1586634"/>
    <lineage>
        <taxon>Eukaryota</taxon>
        <taxon>Metazoa</taxon>
        <taxon>Ecdysozoa</taxon>
        <taxon>Arthropoda</taxon>
        <taxon>Hexapoda</taxon>
        <taxon>Insecta</taxon>
        <taxon>Pterygota</taxon>
        <taxon>Neoptera</taxon>
        <taxon>Endopterygota</taxon>
        <taxon>Coleoptera</taxon>
        <taxon>Polyphaga</taxon>
        <taxon>Cucujiformia</taxon>
        <taxon>Chrysomeloidea</taxon>
        <taxon>Cerambycidae</taxon>
        <taxon>Lepturinae</taxon>
        <taxon>Rhagiini</taxon>
        <taxon>Rhamnusium</taxon>
    </lineage>
</organism>
<evidence type="ECO:0000313" key="1">
    <source>
        <dbReference type="EMBL" id="KAJ8955518.1"/>
    </source>
</evidence>
<dbReference type="AlphaFoldDB" id="A0AAV8YXM6"/>
<gene>
    <name evidence="1" type="ORF">NQ314_006884</name>
</gene>
<keyword evidence="2" id="KW-1185">Reference proteome</keyword>
<protein>
    <submittedName>
        <fullName evidence="1">Uncharacterized protein</fullName>
    </submittedName>
</protein>
<dbReference type="Proteomes" id="UP001162156">
    <property type="component" value="Unassembled WGS sequence"/>
</dbReference>
<dbReference type="EMBL" id="JANEYF010001873">
    <property type="protein sequence ID" value="KAJ8955518.1"/>
    <property type="molecule type" value="Genomic_DNA"/>
</dbReference>
<proteinExistence type="predicted"/>
<reference evidence="1" key="1">
    <citation type="journal article" date="2023" name="Insect Mol. Biol.">
        <title>Genome sequencing provides insights into the evolution of gene families encoding plant cell wall-degrading enzymes in longhorned beetles.</title>
        <authorList>
            <person name="Shin N.R."/>
            <person name="Okamura Y."/>
            <person name="Kirsch R."/>
            <person name="Pauchet Y."/>
        </authorList>
    </citation>
    <scope>NUCLEOTIDE SEQUENCE</scope>
    <source>
        <strain evidence="1">RBIC_L_NR</strain>
    </source>
</reference>